<sequence length="373" mass="43009">MDEVVEKFTFDPLSYYSGMIPKLRFNAALIAIWGLLLICHILQLYWKQYWFSIAFICAAILEVLGYIGRTASHFNVYNIDMFLLQIICLTIAPVFTMGGIYYQLAKLIEIYGHRFSLLPSPMAYSYIFIFSDVVSLAIQAAGGGTSGVAVNEGTSTKKGDRIFEAGIAIQLASMIIFLGLWLHFLYMIYIKVRLEYTGERRFRFSMLKIPQEKLDHLYREKYSDLRINPKRFVFHHFNLALTATVLLVIVRCCYRLAELHQGWRGFLITHEWYFIILDSLMVTLATVIMTIFHPGFAFKGRHVSIPVTHGRVDPETVESTDSHILSESTDSMEKDENEKVAVPEIVPDTDDIEKRPFYKKVPKMSFSIPFRKK</sequence>
<evidence type="ECO:0000313" key="13">
    <source>
        <dbReference type="EMBL" id="KTB12713.1"/>
    </source>
</evidence>
<dbReference type="EMBL" id="LLZZ01000122">
    <property type="protein sequence ID" value="KTB02895.1"/>
    <property type="molecule type" value="Genomic_DNA"/>
</dbReference>
<feature type="compositionally biased region" description="Basic and acidic residues" evidence="10">
    <location>
        <begin position="331"/>
        <end position="341"/>
    </location>
</feature>
<dbReference type="Proteomes" id="UP000054886">
    <property type="component" value="Unassembled WGS sequence"/>
</dbReference>
<organism evidence="13 14">
    <name type="scientific">Candida glabrata</name>
    <name type="common">Yeast</name>
    <name type="synonym">Torulopsis glabrata</name>
    <dbReference type="NCBI Taxonomy" id="5478"/>
    <lineage>
        <taxon>Eukaryota</taxon>
        <taxon>Fungi</taxon>
        <taxon>Dikarya</taxon>
        <taxon>Ascomycota</taxon>
        <taxon>Saccharomycotina</taxon>
        <taxon>Saccharomycetes</taxon>
        <taxon>Saccharomycetales</taxon>
        <taxon>Saccharomycetaceae</taxon>
        <taxon>Nakaseomyces</taxon>
    </lineage>
</organism>
<comment type="function">
    <text evidence="8">Catalyzes the ATP-dependent translocation of sphingoid long-chain bases (LCBs) from the cytoplasmic site toward the extracytoplasmic side of the membrane (flip-flop). Involved in the establishment of the functional lipid asymmetry of the plasma membrane. Regulates intracellular levels of LCBs, sphingolipid precursors that are growth inhibitory at increased levels.</text>
</comment>
<keyword evidence="4 11" id="KW-0812">Transmembrane</keyword>
<evidence type="ECO:0000256" key="2">
    <source>
        <dbReference type="ARBA" id="ARBA00009969"/>
    </source>
</evidence>
<feature type="transmembrane region" description="Helical" evidence="11">
    <location>
        <begin position="23"/>
        <end position="42"/>
    </location>
</feature>
<name>A0A0W0DB80_CANGB</name>
<dbReference type="GO" id="GO:0005886">
    <property type="term" value="C:plasma membrane"/>
    <property type="evidence" value="ECO:0007669"/>
    <property type="project" value="UniProtKB-SubCell"/>
</dbReference>
<evidence type="ECO:0000256" key="8">
    <source>
        <dbReference type="ARBA" id="ARBA00037472"/>
    </source>
</evidence>
<dbReference type="EMBL" id="LLZZ01000017">
    <property type="protein sequence ID" value="KTB12713.1"/>
    <property type="molecule type" value="Genomic_DNA"/>
</dbReference>
<comment type="similarity">
    <text evidence="2">Belongs to the lipid-translocating exporter (LTE) (TC 9.A.26.1) family.</text>
</comment>
<dbReference type="InterPro" id="IPR007568">
    <property type="entry name" value="RTA1"/>
</dbReference>
<feature type="transmembrane region" description="Helical" evidence="11">
    <location>
        <begin position="162"/>
        <end position="186"/>
    </location>
</feature>
<feature type="transmembrane region" description="Helical" evidence="11">
    <location>
        <begin position="272"/>
        <end position="292"/>
    </location>
</feature>
<evidence type="ECO:0000256" key="4">
    <source>
        <dbReference type="ARBA" id="ARBA00022692"/>
    </source>
</evidence>
<evidence type="ECO:0000256" key="9">
    <source>
        <dbReference type="ARBA" id="ARBA00041117"/>
    </source>
</evidence>
<evidence type="ECO:0000256" key="6">
    <source>
        <dbReference type="ARBA" id="ARBA00023055"/>
    </source>
</evidence>
<evidence type="ECO:0000256" key="3">
    <source>
        <dbReference type="ARBA" id="ARBA00022475"/>
    </source>
</evidence>
<dbReference type="AlphaFoldDB" id="A0A0W0DB80"/>
<evidence type="ECO:0000256" key="5">
    <source>
        <dbReference type="ARBA" id="ARBA00022989"/>
    </source>
</evidence>
<dbReference type="VEuPathDB" id="FungiDB:GWK60_L14135"/>
<feature type="transmembrane region" description="Helical" evidence="11">
    <location>
        <begin position="236"/>
        <end position="257"/>
    </location>
</feature>
<keyword evidence="6" id="KW-0813">Transport</keyword>
<dbReference type="GO" id="GO:0000324">
    <property type="term" value="C:fungal-type vacuole"/>
    <property type="evidence" value="ECO:0007669"/>
    <property type="project" value="TreeGrafter"/>
</dbReference>
<dbReference type="VEuPathDB" id="FungiDB:B1J91_L10142g"/>
<feature type="transmembrane region" description="Helical" evidence="11">
    <location>
        <begin position="123"/>
        <end position="142"/>
    </location>
</feature>
<keyword evidence="5 11" id="KW-1133">Transmembrane helix</keyword>
<evidence type="ECO:0000256" key="10">
    <source>
        <dbReference type="SAM" id="MobiDB-lite"/>
    </source>
</evidence>
<gene>
    <name evidence="12" type="ORF">AO440_004731</name>
    <name evidence="13" type="ORF">AO440_005841</name>
</gene>
<feature type="region of interest" description="Disordered" evidence="10">
    <location>
        <begin position="323"/>
        <end position="345"/>
    </location>
</feature>
<comment type="caution">
    <text evidence="13">The sequence shown here is derived from an EMBL/GenBank/DDBJ whole genome shotgun (WGS) entry which is preliminary data.</text>
</comment>
<keyword evidence="6" id="KW-0445">Lipid transport</keyword>
<feature type="transmembrane region" description="Helical" evidence="11">
    <location>
        <begin position="49"/>
        <end position="69"/>
    </location>
</feature>
<dbReference type="VEuPathDB" id="FungiDB:GVI51_L10109"/>
<protein>
    <recommendedName>
        <fullName evidence="9">Sphingoid long-chain base transporter RSB1</fullName>
    </recommendedName>
</protein>
<reference evidence="13 14" key="1">
    <citation type="submission" date="2015-10" db="EMBL/GenBank/DDBJ databases">
        <title>Draft genomes sequences of Candida glabrata isolates 1A, 1B, 2A, 2B, 3A and 3B.</title>
        <authorList>
            <person name="Haavelsrud O.E."/>
            <person name="Gaustad P."/>
        </authorList>
    </citation>
    <scope>NUCLEOTIDE SEQUENCE [LARGE SCALE GENOMIC DNA]</scope>
    <source>
        <strain evidence="13">910700640</strain>
    </source>
</reference>
<evidence type="ECO:0000256" key="11">
    <source>
        <dbReference type="SAM" id="Phobius"/>
    </source>
</evidence>
<keyword evidence="3" id="KW-1003">Cell membrane</keyword>
<accession>A0A0W0DB80</accession>
<dbReference type="GO" id="GO:0006869">
    <property type="term" value="P:lipid transport"/>
    <property type="evidence" value="ECO:0007669"/>
    <property type="project" value="UniProtKB-KW"/>
</dbReference>
<proteinExistence type="inferred from homology"/>
<dbReference type="VEuPathDB" id="FungiDB:CAGL0L10142g"/>
<evidence type="ECO:0000313" key="14">
    <source>
        <dbReference type="Proteomes" id="UP000054886"/>
    </source>
</evidence>
<evidence type="ECO:0000313" key="12">
    <source>
        <dbReference type="EMBL" id="KTB02895.1"/>
    </source>
</evidence>
<dbReference type="PANTHER" id="PTHR31465:SF9">
    <property type="entry name" value="SPHINGOID LONG-CHAIN BASE TRANSPORTER RSB1"/>
    <property type="match status" value="1"/>
</dbReference>
<dbReference type="PANTHER" id="PTHR31465">
    <property type="entry name" value="PROTEIN RTA1-RELATED"/>
    <property type="match status" value="1"/>
</dbReference>
<evidence type="ECO:0000256" key="1">
    <source>
        <dbReference type="ARBA" id="ARBA00004651"/>
    </source>
</evidence>
<feature type="transmembrane region" description="Helical" evidence="11">
    <location>
        <begin position="81"/>
        <end position="102"/>
    </location>
</feature>
<dbReference type="Pfam" id="PF04479">
    <property type="entry name" value="RTA1"/>
    <property type="match status" value="1"/>
</dbReference>
<keyword evidence="7 11" id="KW-0472">Membrane</keyword>
<evidence type="ECO:0000256" key="7">
    <source>
        <dbReference type="ARBA" id="ARBA00023136"/>
    </source>
</evidence>
<comment type="subcellular location">
    <subcellularLocation>
        <location evidence="1">Cell membrane</location>
        <topology evidence="1">Multi-pass membrane protein</topology>
    </subcellularLocation>
</comment>